<accession>A0A1V8THL7</accession>
<evidence type="ECO:0000313" key="2">
    <source>
        <dbReference type="Proteomes" id="UP000192596"/>
    </source>
</evidence>
<dbReference type="EMBL" id="NAJO01000008">
    <property type="protein sequence ID" value="OQO10879.1"/>
    <property type="molecule type" value="Genomic_DNA"/>
</dbReference>
<comment type="caution">
    <text evidence="1">The sequence shown here is derived from an EMBL/GenBank/DDBJ whole genome shotgun (WGS) entry which is preliminary data.</text>
</comment>
<evidence type="ECO:0008006" key="3">
    <source>
        <dbReference type="Google" id="ProtNLM"/>
    </source>
</evidence>
<dbReference type="OrthoDB" id="3800738at2759"/>
<protein>
    <recommendedName>
        <fullName evidence="3">F-box domain-containing protein</fullName>
    </recommendedName>
</protein>
<gene>
    <name evidence="1" type="ORF">B0A48_04180</name>
</gene>
<dbReference type="AlphaFoldDB" id="A0A1V8THL7"/>
<reference evidence="2" key="1">
    <citation type="submission" date="2017-03" db="EMBL/GenBank/DDBJ databases">
        <title>Genomes of endolithic fungi from Antarctica.</title>
        <authorList>
            <person name="Coleine C."/>
            <person name="Masonjones S."/>
            <person name="Stajich J.E."/>
        </authorList>
    </citation>
    <scope>NUCLEOTIDE SEQUENCE [LARGE SCALE GENOMIC DNA]</scope>
    <source>
        <strain evidence="2">CCFEE 5527</strain>
    </source>
</reference>
<sequence length="340" mass="39076">MATDVRKSYATALITPPPPTLAERNVHFNAWTASCRVLNTPELLERILINIEPIRLFPLRRTNSVFRESLDSPQLRQYLFLEHARGVVHEKSIGDINRHVQSMRSPSWHPDYHKYRYISVVSCYNPLISTWHPALHTDMLDKNGLWHDGDTEIYLDFGECAPDPGALAFGGVHVDTVTNEVVCEITNWCSMACIQCTRQARKRPVGIRNTTQARDVQHKALHPYRDKKPASWQSLKLLRVALPVRVIIRSGSRGLLFSPQRDPSMHWDYDKIRTDIVFSPAEATLGNLFAFWEKVTDEHIRVNGGAYAPLCRAMCRKWLGPGETYLDDEEWDYAKNMPRD</sequence>
<organism evidence="1 2">
    <name type="scientific">Cryoendolithus antarcticus</name>
    <dbReference type="NCBI Taxonomy" id="1507870"/>
    <lineage>
        <taxon>Eukaryota</taxon>
        <taxon>Fungi</taxon>
        <taxon>Dikarya</taxon>
        <taxon>Ascomycota</taxon>
        <taxon>Pezizomycotina</taxon>
        <taxon>Dothideomycetes</taxon>
        <taxon>Dothideomycetidae</taxon>
        <taxon>Cladosporiales</taxon>
        <taxon>Cladosporiaceae</taxon>
        <taxon>Cryoendolithus</taxon>
    </lineage>
</organism>
<proteinExistence type="predicted"/>
<name>A0A1V8THL7_9PEZI</name>
<dbReference type="PROSITE" id="PS51257">
    <property type="entry name" value="PROKAR_LIPOPROTEIN"/>
    <property type="match status" value="1"/>
</dbReference>
<evidence type="ECO:0000313" key="1">
    <source>
        <dbReference type="EMBL" id="OQO10879.1"/>
    </source>
</evidence>
<dbReference type="Proteomes" id="UP000192596">
    <property type="component" value="Unassembled WGS sequence"/>
</dbReference>
<keyword evidence="2" id="KW-1185">Reference proteome</keyword>
<dbReference type="InParanoid" id="A0A1V8THL7"/>